<evidence type="ECO:0000259" key="1">
    <source>
        <dbReference type="Pfam" id="PF05368"/>
    </source>
</evidence>
<comment type="caution">
    <text evidence="2">The sequence shown here is derived from an EMBL/GenBank/DDBJ whole genome shotgun (WGS) entry which is preliminary data.</text>
</comment>
<evidence type="ECO:0000313" key="2">
    <source>
        <dbReference type="EMBL" id="GLW93456.1"/>
    </source>
</evidence>
<dbReference type="Proteomes" id="UP001165042">
    <property type="component" value="Unassembled WGS sequence"/>
</dbReference>
<dbReference type="InterPro" id="IPR008030">
    <property type="entry name" value="NmrA-like"/>
</dbReference>
<dbReference type="SUPFAM" id="SSF51735">
    <property type="entry name" value="NAD(P)-binding Rossmann-fold domains"/>
    <property type="match status" value="1"/>
</dbReference>
<dbReference type="InterPro" id="IPR036291">
    <property type="entry name" value="NAD(P)-bd_dom_sf"/>
</dbReference>
<accession>A0A9W6VBS0</accession>
<proteinExistence type="predicted"/>
<dbReference type="AlphaFoldDB" id="A0A9W6VBS0"/>
<dbReference type="Pfam" id="PF05368">
    <property type="entry name" value="NmrA"/>
    <property type="match status" value="1"/>
</dbReference>
<feature type="domain" description="NmrA-like" evidence="1">
    <location>
        <begin position="103"/>
        <end position="258"/>
    </location>
</feature>
<dbReference type="PANTHER" id="PTHR43162:SF1">
    <property type="entry name" value="PRESTALK A DIFFERENTIATION PROTEIN A"/>
    <property type="match status" value="1"/>
</dbReference>
<dbReference type="EMBL" id="BSSD01000006">
    <property type="protein sequence ID" value="GLW93456.1"/>
    <property type="molecule type" value="Genomic_DNA"/>
</dbReference>
<dbReference type="PANTHER" id="PTHR43162">
    <property type="match status" value="1"/>
</dbReference>
<dbReference type="Gene3D" id="3.40.50.720">
    <property type="entry name" value="NAD(P)-binding Rossmann-like Domain"/>
    <property type="match status" value="1"/>
</dbReference>
<dbReference type="RefSeq" id="WP_285611806.1">
    <property type="nucleotide sequence ID" value="NZ_BSSD01000006.1"/>
</dbReference>
<protein>
    <submittedName>
        <fullName evidence="2">NmrA family transcriptional regulator</fullName>
    </submittedName>
</protein>
<name>A0A9W6VBS0_9PSEU</name>
<keyword evidence="3" id="KW-1185">Reference proteome</keyword>
<reference evidence="2" key="1">
    <citation type="submission" date="2023-02" db="EMBL/GenBank/DDBJ databases">
        <title>Actinokineospora globicatena NBRC 15670.</title>
        <authorList>
            <person name="Ichikawa N."/>
            <person name="Sato H."/>
            <person name="Tonouchi N."/>
        </authorList>
    </citation>
    <scope>NUCLEOTIDE SEQUENCE</scope>
    <source>
        <strain evidence="2">NBRC 15670</strain>
    </source>
</reference>
<evidence type="ECO:0000313" key="3">
    <source>
        <dbReference type="Proteomes" id="UP001165042"/>
    </source>
</evidence>
<dbReference type="Gene3D" id="3.90.25.10">
    <property type="entry name" value="UDP-galactose 4-epimerase, domain 1"/>
    <property type="match status" value="1"/>
</dbReference>
<sequence length="267" mass="28069">MSILVIGSTGKTGVRVLRGLERRGVAATGVARGTTPRFDWTEPDTWAPALAGASAVYVTYAPDLAAKSAPAAIERLTELATAAGVERLVLLSGRGEHNAGVCEEIVRASTVDTTIVRASWFAQNFSEGALRDSVLDGVFALPAGDLAEPLVDVDDIADVVVAALTEDGHAGKVYEVTGPRLLTFAEAAAEISAASGREVRYLPVTLEQFHTALVEAVGPEYAEIVTALCAEVFDGRNASVTHGVREALGREPRDFSEFCAAAFRSQP</sequence>
<gene>
    <name evidence="2" type="ORF">Aglo03_42720</name>
</gene>
<dbReference type="InterPro" id="IPR051604">
    <property type="entry name" value="Ergot_Alk_Oxidoreductase"/>
</dbReference>
<organism evidence="2 3">
    <name type="scientific">Actinokineospora globicatena</name>
    <dbReference type="NCBI Taxonomy" id="103729"/>
    <lineage>
        <taxon>Bacteria</taxon>
        <taxon>Bacillati</taxon>
        <taxon>Actinomycetota</taxon>
        <taxon>Actinomycetes</taxon>
        <taxon>Pseudonocardiales</taxon>
        <taxon>Pseudonocardiaceae</taxon>
        <taxon>Actinokineospora</taxon>
    </lineage>
</organism>